<evidence type="ECO:0000313" key="3">
    <source>
        <dbReference type="Proteomes" id="UP000649753"/>
    </source>
</evidence>
<accession>A0A927M1L7</accession>
<gene>
    <name evidence="2" type="ORF">H4W31_000639</name>
</gene>
<keyword evidence="3" id="KW-1185">Reference proteome</keyword>
<dbReference type="EMBL" id="JADBEB010000001">
    <property type="protein sequence ID" value="MBE1485001.1"/>
    <property type="molecule type" value="Genomic_DNA"/>
</dbReference>
<dbReference type="AlphaFoldDB" id="A0A927M1L7"/>
<sequence length="320" mass="36190">MYSNAAGEVTDSDTVRFKWRRQAPLFAWTRHEIDVADHRRIAKLGGLDLPTARHAHYLEATLSIGFRVTDPAEVVRRNITYGASAILNYVTDALRATVREFEIDEAHLAEERFNHGHAEGIALPEGIMIYHVYAQLAPDLAAREYLADRRDSQRHREIEAERHEQAKLAAMRANEIKRIEHSGELERHKEALSALRGLDLDPYQLLLAHVAENPQDTEGTFDLIMQVWKTGIDRDEARDVRSSELLTYLIEKGVMQAVDIERFRDELTDRIREAVSRKRPAPAGWTEHPVLSPVKLGPASTVPPPRPGADGPSVNGTRRL</sequence>
<proteinExistence type="predicted"/>
<reference evidence="2" key="1">
    <citation type="submission" date="2020-10" db="EMBL/GenBank/DDBJ databases">
        <title>Sequencing the genomes of 1000 actinobacteria strains.</title>
        <authorList>
            <person name="Klenk H.-P."/>
        </authorList>
    </citation>
    <scope>NUCLEOTIDE SEQUENCE</scope>
    <source>
        <strain evidence="2">DSM 46832</strain>
    </source>
</reference>
<protein>
    <recommendedName>
        <fullName evidence="4">Band 7 domain-containing protein</fullName>
    </recommendedName>
</protein>
<evidence type="ECO:0000313" key="2">
    <source>
        <dbReference type="EMBL" id="MBE1485001.1"/>
    </source>
</evidence>
<evidence type="ECO:0000256" key="1">
    <source>
        <dbReference type="SAM" id="MobiDB-lite"/>
    </source>
</evidence>
<dbReference type="RefSeq" id="WP_192765274.1">
    <property type="nucleotide sequence ID" value="NZ_JADBEB010000001.1"/>
</dbReference>
<evidence type="ECO:0008006" key="4">
    <source>
        <dbReference type="Google" id="ProtNLM"/>
    </source>
</evidence>
<comment type="caution">
    <text evidence="2">The sequence shown here is derived from an EMBL/GenBank/DDBJ whole genome shotgun (WGS) entry which is preliminary data.</text>
</comment>
<dbReference type="Proteomes" id="UP000649753">
    <property type="component" value="Unassembled WGS sequence"/>
</dbReference>
<organism evidence="2 3">
    <name type="scientific">Plantactinospora soyae</name>
    <dbReference type="NCBI Taxonomy" id="1544732"/>
    <lineage>
        <taxon>Bacteria</taxon>
        <taxon>Bacillati</taxon>
        <taxon>Actinomycetota</taxon>
        <taxon>Actinomycetes</taxon>
        <taxon>Micromonosporales</taxon>
        <taxon>Micromonosporaceae</taxon>
        <taxon>Plantactinospora</taxon>
    </lineage>
</organism>
<name>A0A927M1L7_9ACTN</name>
<feature type="region of interest" description="Disordered" evidence="1">
    <location>
        <begin position="275"/>
        <end position="320"/>
    </location>
</feature>